<evidence type="ECO:0000313" key="3">
    <source>
        <dbReference type="Proteomes" id="UP001230504"/>
    </source>
</evidence>
<proteinExistence type="predicted"/>
<evidence type="ECO:0000313" key="2">
    <source>
        <dbReference type="EMBL" id="KAK1598384.1"/>
    </source>
</evidence>
<evidence type="ECO:0000256" key="1">
    <source>
        <dbReference type="SAM" id="SignalP"/>
    </source>
</evidence>
<feature type="chain" id="PRO_5041905199" description="Secreted protein" evidence="1">
    <location>
        <begin position="30"/>
        <end position="91"/>
    </location>
</feature>
<protein>
    <recommendedName>
        <fullName evidence="4">Secreted protein</fullName>
    </recommendedName>
</protein>
<comment type="caution">
    <text evidence="2">The sequence shown here is derived from an EMBL/GenBank/DDBJ whole genome shotgun (WGS) entry which is preliminary data.</text>
</comment>
<dbReference type="GeneID" id="85441025"/>
<feature type="signal peptide" evidence="1">
    <location>
        <begin position="1"/>
        <end position="29"/>
    </location>
</feature>
<gene>
    <name evidence="2" type="ORF">LY79DRAFT_539022</name>
</gene>
<dbReference type="EMBL" id="JAHLJV010000005">
    <property type="protein sequence ID" value="KAK1598384.1"/>
    <property type="molecule type" value="Genomic_DNA"/>
</dbReference>
<name>A0AAD8V9U8_9PEZI</name>
<reference evidence="2" key="1">
    <citation type="submission" date="2021-06" db="EMBL/GenBank/DDBJ databases">
        <title>Comparative genomics, transcriptomics and evolutionary studies reveal genomic signatures of adaptation to plant cell wall in hemibiotrophic fungi.</title>
        <authorList>
            <consortium name="DOE Joint Genome Institute"/>
            <person name="Baroncelli R."/>
            <person name="Diaz J.F."/>
            <person name="Benocci T."/>
            <person name="Peng M."/>
            <person name="Battaglia E."/>
            <person name="Haridas S."/>
            <person name="Andreopoulos W."/>
            <person name="Labutti K."/>
            <person name="Pangilinan J."/>
            <person name="Floch G.L."/>
            <person name="Makela M.R."/>
            <person name="Henrissat B."/>
            <person name="Grigoriev I.V."/>
            <person name="Crouch J.A."/>
            <person name="De Vries R.P."/>
            <person name="Sukno S.A."/>
            <person name="Thon M.R."/>
        </authorList>
    </citation>
    <scope>NUCLEOTIDE SEQUENCE</scope>
    <source>
        <strain evidence="2">CBS 125086</strain>
    </source>
</reference>
<evidence type="ECO:0008006" key="4">
    <source>
        <dbReference type="Google" id="ProtNLM"/>
    </source>
</evidence>
<dbReference type="Proteomes" id="UP001230504">
    <property type="component" value="Unassembled WGS sequence"/>
</dbReference>
<dbReference type="AlphaFoldDB" id="A0AAD8V9U8"/>
<sequence>MGRGGRVRVVLIVRLILLDPELCYSPVHGVGVCVCREEAGGCVYMFGTIERIDGKRSRYWLLGGWRCEVSVDVSRGRGGGYGVGQRWQSGL</sequence>
<keyword evidence="3" id="KW-1185">Reference proteome</keyword>
<organism evidence="2 3">
    <name type="scientific">Colletotrichum navitas</name>
    <dbReference type="NCBI Taxonomy" id="681940"/>
    <lineage>
        <taxon>Eukaryota</taxon>
        <taxon>Fungi</taxon>
        <taxon>Dikarya</taxon>
        <taxon>Ascomycota</taxon>
        <taxon>Pezizomycotina</taxon>
        <taxon>Sordariomycetes</taxon>
        <taxon>Hypocreomycetidae</taxon>
        <taxon>Glomerellales</taxon>
        <taxon>Glomerellaceae</taxon>
        <taxon>Colletotrichum</taxon>
        <taxon>Colletotrichum graminicola species complex</taxon>
    </lineage>
</organism>
<dbReference type="RefSeq" id="XP_060419089.1">
    <property type="nucleotide sequence ID" value="XM_060556785.1"/>
</dbReference>
<keyword evidence="1" id="KW-0732">Signal</keyword>
<accession>A0AAD8V9U8</accession>